<name>A0A1T4TBZ2_9ACTN</name>
<evidence type="ECO:0000313" key="5">
    <source>
        <dbReference type="Proteomes" id="UP000190637"/>
    </source>
</evidence>
<dbReference type="EMBL" id="FUWS01000018">
    <property type="protein sequence ID" value="SKA37907.1"/>
    <property type="molecule type" value="Genomic_DNA"/>
</dbReference>
<evidence type="ECO:0000256" key="1">
    <source>
        <dbReference type="PROSITE-ProRule" id="PRU00169"/>
    </source>
</evidence>
<keyword evidence="1" id="KW-0597">Phosphoprotein</keyword>
<keyword evidence="2" id="KW-0472">Membrane</keyword>
<keyword evidence="5" id="KW-1185">Reference proteome</keyword>
<proteinExistence type="predicted"/>
<dbReference type="AlphaFoldDB" id="A0A1T4TBZ2"/>
<evidence type="ECO:0000259" key="3">
    <source>
        <dbReference type="PROSITE" id="PS50110"/>
    </source>
</evidence>
<dbReference type="InterPro" id="IPR001789">
    <property type="entry name" value="Sig_transdc_resp-reg_receiver"/>
</dbReference>
<organism evidence="4 5">
    <name type="scientific">Marinactinospora thermotolerans DSM 45154</name>
    <dbReference type="NCBI Taxonomy" id="1122192"/>
    <lineage>
        <taxon>Bacteria</taxon>
        <taxon>Bacillati</taxon>
        <taxon>Actinomycetota</taxon>
        <taxon>Actinomycetes</taxon>
        <taxon>Streptosporangiales</taxon>
        <taxon>Nocardiopsidaceae</taxon>
        <taxon>Marinactinospora</taxon>
    </lineage>
</organism>
<dbReference type="RefSeq" id="WP_078763973.1">
    <property type="nucleotide sequence ID" value="NZ_FUWS01000018.1"/>
</dbReference>
<feature type="transmembrane region" description="Helical" evidence="2">
    <location>
        <begin position="6"/>
        <end position="29"/>
    </location>
</feature>
<sequence length="221" mass="24311">MPEFVWVGLLDALPTALWVGFALLVFLTLRRPLLQEILPRVSEIRGLGVELTLGEAEELLEKAAEHAPGRGPVHAGQAAPLAGAEGSSVVARLEHAASLLKGGRILWVDDVPGNNRYLVRLFEELGMRVDQVTSTSQALEKVDRNSYDMVISDIARDGDERAGIDMVELFRKNQVRLPVIFHSEGFDPRLGLDPMVFAGTSGIGLVHYVIDVMERIRFAHP</sequence>
<dbReference type="Pfam" id="PF00072">
    <property type="entry name" value="Response_reg"/>
    <property type="match status" value="1"/>
</dbReference>
<dbReference type="SUPFAM" id="SSF52172">
    <property type="entry name" value="CheY-like"/>
    <property type="match status" value="1"/>
</dbReference>
<dbReference type="GO" id="GO:0000160">
    <property type="term" value="P:phosphorelay signal transduction system"/>
    <property type="evidence" value="ECO:0007669"/>
    <property type="project" value="InterPro"/>
</dbReference>
<gene>
    <name evidence="4" type="ORF">SAMN02745673_04755</name>
</gene>
<keyword evidence="2" id="KW-0812">Transmembrane</keyword>
<keyword evidence="2" id="KW-1133">Transmembrane helix</keyword>
<dbReference type="Proteomes" id="UP000190637">
    <property type="component" value="Unassembled WGS sequence"/>
</dbReference>
<dbReference type="OrthoDB" id="88903at2"/>
<dbReference type="Gene3D" id="3.40.50.2300">
    <property type="match status" value="1"/>
</dbReference>
<keyword evidence="4" id="KW-0238">DNA-binding</keyword>
<evidence type="ECO:0000256" key="2">
    <source>
        <dbReference type="SAM" id="Phobius"/>
    </source>
</evidence>
<dbReference type="InterPro" id="IPR011006">
    <property type="entry name" value="CheY-like_superfamily"/>
</dbReference>
<dbReference type="GO" id="GO:0003677">
    <property type="term" value="F:DNA binding"/>
    <property type="evidence" value="ECO:0007669"/>
    <property type="project" value="UniProtKB-KW"/>
</dbReference>
<accession>A0A1T4TBZ2</accession>
<dbReference type="CDD" id="cd00156">
    <property type="entry name" value="REC"/>
    <property type="match status" value="1"/>
</dbReference>
<feature type="domain" description="Response regulatory" evidence="3">
    <location>
        <begin position="104"/>
        <end position="221"/>
    </location>
</feature>
<dbReference type="PROSITE" id="PS50110">
    <property type="entry name" value="RESPONSE_REGULATORY"/>
    <property type="match status" value="1"/>
</dbReference>
<feature type="modified residue" description="4-aspartylphosphate" evidence="1">
    <location>
        <position position="153"/>
    </location>
</feature>
<dbReference type="STRING" id="1122192.SAMN02745673_04755"/>
<protein>
    <submittedName>
        <fullName evidence="4">Response regulator containing CheY-like receiver, AAA-type ATPase, and DNA-binding domains</fullName>
    </submittedName>
</protein>
<reference evidence="4 5" key="1">
    <citation type="submission" date="2017-02" db="EMBL/GenBank/DDBJ databases">
        <authorList>
            <person name="Peterson S.W."/>
        </authorList>
    </citation>
    <scope>NUCLEOTIDE SEQUENCE [LARGE SCALE GENOMIC DNA]</scope>
    <source>
        <strain evidence="4 5">DSM 45154</strain>
    </source>
</reference>
<evidence type="ECO:0000313" key="4">
    <source>
        <dbReference type="EMBL" id="SKA37907.1"/>
    </source>
</evidence>